<gene>
    <name evidence="2" type="ORF">HOLleu_07472</name>
</gene>
<proteinExistence type="predicted"/>
<dbReference type="PANTHER" id="PTHR15077">
    <property type="entry name" value="FAS-ASSOCIATING DEATH DOMAIN-CONTAINING PROTEIN FADD"/>
    <property type="match status" value="1"/>
</dbReference>
<dbReference type="GO" id="GO:0007165">
    <property type="term" value="P:signal transduction"/>
    <property type="evidence" value="ECO:0007669"/>
    <property type="project" value="InterPro"/>
</dbReference>
<organism evidence="2 3">
    <name type="scientific">Holothuria leucospilota</name>
    <name type="common">Black long sea cucumber</name>
    <name type="synonym">Mertensiothuria leucospilota</name>
    <dbReference type="NCBI Taxonomy" id="206669"/>
    <lineage>
        <taxon>Eukaryota</taxon>
        <taxon>Metazoa</taxon>
        <taxon>Echinodermata</taxon>
        <taxon>Eleutherozoa</taxon>
        <taxon>Echinozoa</taxon>
        <taxon>Holothuroidea</taxon>
        <taxon>Aspidochirotacea</taxon>
        <taxon>Aspidochirotida</taxon>
        <taxon>Holothuriidae</taxon>
        <taxon>Holothuria</taxon>
    </lineage>
</organism>
<protein>
    <submittedName>
        <fullName evidence="2">Tumor necrosis factor receptor superfamily member 6</fullName>
    </submittedName>
</protein>
<dbReference type="CDD" id="cd01670">
    <property type="entry name" value="Death"/>
    <property type="match status" value="1"/>
</dbReference>
<dbReference type="EMBL" id="JAIZAY010000003">
    <property type="protein sequence ID" value="KAJ8044677.1"/>
    <property type="molecule type" value="Genomic_DNA"/>
</dbReference>
<dbReference type="AlphaFoldDB" id="A0A9Q1CG67"/>
<comment type="caution">
    <text evidence="2">The sequence shown here is derived from an EMBL/GenBank/DDBJ whole genome shotgun (WGS) entry which is preliminary data.</text>
</comment>
<dbReference type="SMART" id="SM00005">
    <property type="entry name" value="DEATH"/>
    <property type="match status" value="1"/>
</dbReference>
<evidence type="ECO:0000259" key="1">
    <source>
        <dbReference type="PROSITE" id="PS50017"/>
    </source>
</evidence>
<evidence type="ECO:0000313" key="3">
    <source>
        <dbReference type="Proteomes" id="UP001152320"/>
    </source>
</evidence>
<dbReference type="SUPFAM" id="SSF47986">
    <property type="entry name" value="DEATH domain"/>
    <property type="match status" value="1"/>
</dbReference>
<dbReference type="Pfam" id="PF00531">
    <property type="entry name" value="Death"/>
    <property type="match status" value="1"/>
</dbReference>
<dbReference type="PROSITE" id="PS50017">
    <property type="entry name" value="DEATH_DOMAIN"/>
    <property type="match status" value="1"/>
</dbReference>
<dbReference type="OrthoDB" id="100767at2759"/>
<keyword evidence="2" id="KW-0675">Receptor</keyword>
<dbReference type="InterPro" id="IPR016729">
    <property type="entry name" value="FADD"/>
</dbReference>
<feature type="domain" description="Death" evidence="1">
    <location>
        <begin position="37"/>
        <end position="108"/>
    </location>
</feature>
<keyword evidence="3" id="KW-1185">Reference proteome</keyword>
<accession>A0A9Q1CG67</accession>
<evidence type="ECO:0000313" key="2">
    <source>
        <dbReference type="EMBL" id="KAJ8044677.1"/>
    </source>
</evidence>
<dbReference type="InterPro" id="IPR011029">
    <property type="entry name" value="DEATH-like_dom_sf"/>
</dbReference>
<reference evidence="2" key="1">
    <citation type="submission" date="2021-10" db="EMBL/GenBank/DDBJ databases">
        <title>Tropical sea cucumber genome reveals ecological adaptation and Cuvierian tubules defense mechanism.</title>
        <authorList>
            <person name="Chen T."/>
        </authorList>
    </citation>
    <scope>NUCLEOTIDE SEQUENCE</scope>
    <source>
        <strain evidence="2">Nanhai2018</strain>
        <tissue evidence="2">Muscle</tissue>
    </source>
</reference>
<dbReference type="Proteomes" id="UP001152320">
    <property type="component" value="Chromosome 3"/>
</dbReference>
<sequence>MERQTQRMECQSIVSNNIDLEEEVNHTFLRDVSEEIAQWEGLASRLGLSNAKIHNIKEDYRGNNSEIKYQMLVSWKQKNGKNATYRALIEGLKKAGLEDLANEIQDGKYTDGLR</sequence>
<name>A0A9Q1CG67_HOLLE</name>
<dbReference type="Gene3D" id="1.10.533.10">
    <property type="entry name" value="Death Domain, Fas"/>
    <property type="match status" value="1"/>
</dbReference>
<dbReference type="InterPro" id="IPR000488">
    <property type="entry name" value="Death_dom"/>
</dbReference>